<dbReference type="SMART" id="SM01012">
    <property type="entry name" value="ANTAR"/>
    <property type="match status" value="1"/>
</dbReference>
<organism evidence="3 4">
    <name type="scientific">Faecalicatena orotica</name>
    <dbReference type="NCBI Taxonomy" id="1544"/>
    <lineage>
        <taxon>Bacteria</taxon>
        <taxon>Bacillati</taxon>
        <taxon>Bacillota</taxon>
        <taxon>Clostridia</taxon>
        <taxon>Lachnospirales</taxon>
        <taxon>Lachnospiraceae</taxon>
        <taxon>Faecalicatena</taxon>
    </lineage>
</organism>
<reference evidence="3 4" key="1">
    <citation type="submission" date="2018-05" db="EMBL/GenBank/DDBJ databases">
        <title>The Hungate 1000. A catalogue of reference genomes from the rumen microbiome.</title>
        <authorList>
            <person name="Kelly W."/>
        </authorList>
    </citation>
    <scope>NUCLEOTIDE SEQUENCE [LARGE SCALE GENOMIC DNA]</scope>
    <source>
        <strain evidence="3 4">NLAE-zl-C242</strain>
    </source>
</reference>
<accession>A0A2Y9BF71</accession>
<evidence type="ECO:0000313" key="3">
    <source>
        <dbReference type="EMBL" id="PWJ29769.1"/>
    </source>
</evidence>
<proteinExistence type="predicted"/>
<dbReference type="Pfam" id="PF03861">
    <property type="entry name" value="ANTAR"/>
    <property type="match status" value="1"/>
</dbReference>
<comment type="caution">
    <text evidence="3">The sequence shown here is derived from an EMBL/GenBank/DDBJ whole genome shotgun (WGS) entry which is preliminary data.</text>
</comment>
<dbReference type="EMBL" id="QGDL01000005">
    <property type="protein sequence ID" value="PWJ29769.1"/>
    <property type="molecule type" value="Genomic_DNA"/>
</dbReference>
<dbReference type="OrthoDB" id="9808843at2"/>
<dbReference type="AlphaFoldDB" id="A0A2Y9BF71"/>
<keyword evidence="1" id="KW-0175">Coiled coil</keyword>
<protein>
    <submittedName>
        <fullName evidence="3">Response regulator NasT</fullName>
    </submittedName>
</protein>
<name>A0A2Y9BF71_9FIRM</name>
<evidence type="ECO:0000313" key="4">
    <source>
        <dbReference type="Proteomes" id="UP000245845"/>
    </source>
</evidence>
<dbReference type="RefSeq" id="WP_109730911.1">
    <property type="nucleotide sequence ID" value="NZ_BAAACK010000018.1"/>
</dbReference>
<dbReference type="Proteomes" id="UP000245845">
    <property type="component" value="Unassembled WGS sequence"/>
</dbReference>
<gene>
    <name evidence="3" type="ORF">A8806_10569</name>
</gene>
<feature type="coiled-coil region" evidence="1">
    <location>
        <begin position="114"/>
        <end position="142"/>
    </location>
</feature>
<evidence type="ECO:0000259" key="2">
    <source>
        <dbReference type="PROSITE" id="PS50921"/>
    </source>
</evidence>
<feature type="domain" description="ANTAR" evidence="2">
    <location>
        <begin position="116"/>
        <end position="177"/>
    </location>
</feature>
<dbReference type="PROSITE" id="PS50921">
    <property type="entry name" value="ANTAR"/>
    <property type="match status" value="1"/>
</dbReference>
<sequence>MGSIVVVFPKKETAVNIRNVLMRGGIEVAGICTTGAQTLQFADNLEEGIIICGYKMQDMLYSELRECLPENFEVLLIASADKWGQGLVKGVIGLPMPIKVYDLLNTIEMMLQNMQRRRRKRREAAKNRNAAQQQVIDQAKSLLMERNQMTEEEAHRYLQKCSMDSGTNMPETARMVLTIMEE</sequence>
<dbReference type="GO" id="GO:0003723">
    <property type="term" value="F:RNA binding"/>
    <property type="evidence" value="ECO:0007669"/>
    <property type="project" value="InterPro"/>
</dbReference>
<keyword evidence="4" id="KW-1185">Reference proteome</keyword>
<dbReference type="InterPro" id="IPR005561">
    <property type="entry name" value="ANTAR"/>
</dbReference>
<dbReference type="InterPro" id="IPR011006">
    <property type="entry name" value="CheY-like_superfamily"/>
</dbReference>
<dbReference type="InterPro" id="IPR036388">
    <property type="entry name" value="WH-like_DNA-bd_sf"/>
</dbReference>
<evidence type="ECO:0000256" key="1">
    <source>
        <dbReference type="SAM" id="Coils"/>
    </source>
</evidence>
<dbReference type="Gene3D" id="1.10.10.10">
    <property type="entry name" value="Winged helix-like DNA-binding domain superfamily/Winged helix DNA-binding domain"/>
    <property type="match status" value="1"/>
</dbReference>
<dbReference type="SUPFAM" id="SSF52172">
    <property type="entry name" value="CheY-like"/>
    <property type="match status" value="1"/>
</dbReference>